<accession>E0I932</accession>
<keyword evidence="6" id="KW-0029">Amino-acid transport</keyword>
<dbReference type="InterPro" id="IPR043429">
    <property type="entry name" value="ArtM/GltK/GlnP/TcyL/YhdX-like"/>
</dbReference>
<feature type="transmembrane region" description="Helical" evidence="9">
    <location>
        <begin position="21"/>
        <end position="44"/>
    </location>
</feature>
<evidence type="ECO:0000256" key="5">
    <source>
        <dbReference type="ARBA" id="ARBA00022692"/>
    </source>
</evidence>
<dbReference type="InterPro" id="IPR035906">
    <property type="entry name" value="MetI-like_sf"/>
</dbReference>
<feature type="domain" description="ABC transmembrane type-1" evidence="10">
    <location>
        <begin position="17"/>
        <end position="206"/>
    </location>
</feature>
<evidence type="ECO:0000256" key="3">
    <source>
        <dbReference type="ARBA" id="ARBA00022448"/>
    </source>
</evidence>
<dbReference type="GO" id="GO:0043190">
    <property type="term" value="C:ATP-binding cassette (ABC) transporter complex"/>
    <property type="evidence" value="ECO:0007669"/>
    <property type="project" value="InterPro"/>
</dbReference>
<evidence type="ECO:0000313" key="12">
    <source>
        <dbReference type="Proteomes" id="UP000005387"/>
    </source>
</evidence>
<dbReference type="AlphaFoldDB" id="E0I932"/>
<keyword evidence="5 9" id="KW-0812">Transmembrane</keyword>
<evidence type="ECO:0000313" key="11">
    <source>
        <dbReference type="EMBL" id="EFM10916.1"/>
    </source>
</evidence>
<dbReference type="PROSITE" id="PS50928">
    <property type="entry name" value="ABC_TM1"/>
    <property type="match status" value="1"/>
</dbReference>
<dbReference type="CDD" id="cd06261">
    <property type="entry name" value="TM_PBP2"/>
    <property type="match status" value="1"/>
</dbReference>
<dbReference type="RefSeq" id="WP_006038165.1">
    <property type="nucleotide sequence ID" value="NZ_AEDD01000005.1"/>
</dbReference>
<evidence type="ECO:0000259" key="10">
    <source>
        <dbReference type="PROSITE" id="PS50928"/>
    </source>
</evidence>
<protein>
    <submittedName>
        <fullName evidence="11">Polar amino acid ABC transporter, inner membrane subunit</fullName>
    </submittedName>
</protein>
<comment type="subcellular location">
    <subcellularLocation>
        <location evidence="1 9">Cell membrane</location>
        <topology evidence="1 9">Multi-pass membrane protein</topology>
    </subcellularLocation>
</comment>
<dbReference type="InterPro" id="IPR010065">
    <property type="entry name" value="AA_ABC_transptr_permease_3TM"/>
</dbReference>
<dbReference type="PANTHER" id="PTHR30614:SF37">
    <property type="entry name" value="AMINO-ACID ABC TRANSPORTER PERMEASE PROTEIN YHDX-RELATED"/>
    <property type="match status" value="1"/>
</dbReference>
<dbReference type="InterPro" id="IPR000515">
    <property type="entry name" value="MetI-like"/>
</dbReference>
<keyword evidence="12" id="KW-1185">Reference proteome</keyword>
<dbReference type="PANTHER" id="PTHR30614">
    <property type="entry name" value="MEMBRANE COMPONENT OF AMINO ACID ABC TRANSPORTER"/>
    <property type="match status" value="1"/>
</dbReference>
<gene>
    <name evidence="11" type="ORF">PaecuDRAFT_2166</name>
</gene>
<feature type="transmembrane region" description="Helical" evidence="9">
    <location>
        <begin position="88"/>
        <end position="108"/>
    </location>
</feature>
<dbReference type="Pfam" id="PF00528">
    <property type="entry name" value="BPD_transp_1"/>
    <property type="match status" value="1"/>
</dbReference>
<dbReference type="EMBL" id="AEDD01000005">
    <property type="protein sequence ID" value="EFM10916.1"/>
    <property type="molecule type" value="Genomic_DNA"/>
</dbReference>
<keyword evidence="3 9" id="KW-0813">Transport</keyword>
<feature type="transmembrane region" description="Helical" evidence="9">
    <location>
        <begin position="128"/>
        <end position="147"/>
    </location>
</feature>
<evidence type="ECO:0000256" key="8">
    <source>
        <dbReference type="ARBA" id="ARBA00023136"/>
    </source>
</evidence>
<evidence type="ECO:0000256" key="7">
    <source>
        <dbReference type="ARBA" id="ARBA00022989"/>
    </source>
</evidence>
<feature type="transmembrane region" description="Helical" evidence="9">
    <location>
        <begin position="185"/>
        <end position="206"/>
    </location>
</feature>
<evidence type="ECO:0000256" key="6">
    <source>
        <dbReference type="ARBA" id="ARBA00022970"/>
    </source>
</evidence>
<name>E0I932_9BACL</name>
<evidence type="ECO:0000256" key="2">
    <source>
        <dbReference type="ARBA" id="ARBA00010072"/>
    </source>
</evidence>
<reference evidence="11 12" key="1">
    <citation type="submission" date="2010-07" db="EMBL/GenBank/DDBJ databases">
        <title>The draft genome of Paenibacillus curdlanolyticus YK9.</title>
        <authorList>
            <consortium name="US DOE Joint Genome Institute (JGI-PGF)"/>
            <person name="Lucas S."/>
            <person name="Copeland A."/>
            <person name="Lapidus A."/>
            <person name="Cheng J.-F."/>
            <person name="Bruce D."/>
            <person name="Goodwin L."/>
            <person name="Pitluck S."/>
            <person name="Land M.L."/>
            <person name="Hauser L."/>
            <person name="Chang Y.-J."/>
            <person name="Jeffries C."/>
            <person name="Anderson I.J."/>
            <person name="Johnson E."/>
            <person name="Loganathan U."/>
            <person name="Mulhopadhyay B."/>
            <person name="Kyrpides N."/>
            <person name="Woyke T.J."/>
        </authorList>
    </citation>
    <scope>NUCLEOTIDE SEQUENCE [LARGE SCALE GENOMIC DNA]</scope>
    <source>
        <strain evidence="11 12">YK9</strain>
    </source>
</reference>
<keyword evidence="7 9" id="KW-1133">Transmembrane helix</keyword>
<dbReference type="Proteomes" id="UP000005387">
    <property type="component" value="Unassembled WGS sequence"/>
</dbReference>
<dbReference type="STRING" id="717606.PaecuDRAFT_2166"/>
<keyword evidence="8 9" id="KW-0472">Membrane</keyword>
<keyword evidence="4" id="KW-1003">Cell membrane</keyword>
<dbReference type="GO" id="GO:0022857">
    <property type="term" value="F:transmembrane transporter activity"/>
    <property type="evidence" value="ECO:0007669"/>
    <property type="project" value="InterPro"/>
</dbReference>
<organism evidence="11 12">
    <name type="scientific">Paenibacillus curdlanolyticus YK9</name>
    <dbReference type="NCBI Taxonomy" id="717606"/>
    <lineage>
        <taxon>Bacteria</taxon>
        <taxon>Bacillati</taxon>
        <taxon>Bacillota</taxon>
        <taxon>Bacilli</taxon>
        <taxon>Bacillales</taxon>
        <taxon>Paenibacillaceae</taxon>
        <taxon>Paenibacillus</taxon>
    </lineage>
</organism>
<dbReference type="OrthoDB" id="9805999at2"/>
<dbReference type="eggNOG" id="COG0765">
    <property type="taxonomic scope" value="Bacteria"/>
</dbReference>
<dbReference type="SUPFAM" id="SSF161098">
    <property type="entry name" value="MetI-like"/>
    <property type="match status" value="1"/>
</dbReference>
<evidence type="ECO:0000256" key="4">
    <source>
        <dbReference type="ARBA" id="ARBA00022475"/>
    </source>
</evidence>
<dbReference type="NCBIfam" id="TIGR01726">
    <property type="entry name" value="HEQRo_perm_3TM"/>
    <property type="match status" value="1"/>
</dbReference>
<comment type="similarity">
    <text evidence="2">Belongs to the binding-protein-dependent transport system permease family. HisMQ subfamily.</text>
</comment>
<evidence type="ECO:0000256" key="9">
    <source>
        <dbReference type="RuleBase" id="RU363032"/>
    </source>
</evidence>
<dbReference type="GO" id="GO:0006865">
    <property type="term" value="P:amino acid transport"/>
    <property type="evidence" value="ECO:0007669"/>
    <property type="project" value="UniProtKB-KW"/>
</dbReference>
<proteinExistence type="inferred from homology"/>
<dbReference type="Gene3D" id="1.10.3720.10">
    <property type="entry name" value="MetI-like"/>
    <property type="match status" value="1"/>
</dbReference>
<sequence>MENYSAFDLIPIFAKASATTLMVASISIFFAFLIGLLSSIALFYNAPVLKPAIRAYVEFFRNTPSLVQAYFIFYGLPKISLQFDSYTCSILVLSLLGGAYMCEAIHSGMKAISANQLELAKSMGLSRFNTIIYLILPQALSTSIAAVNNNSIFLTKEVSAMKIILLPEIVYQAFAIISLRADLTLPVAALTIISYLLILLPMSYLFSRIERKIRFAEFGV</sequence>
<evidence type="ECO:0000256" key="1">
    <source>
        <dbReference type="ARBA" id="ARBA00004651"/>
    </source>
</evidence>